<feature type="transmembrane region" description="Helical" evidence="16">
    <location>
        <begin position="211"/>
        <end position="232"/>
    </location>
</feature>
<keyword evidence="13 16" id="KW-0496">Mitochondrion</keyword>
<dbReference type="GO" id="GO:0048039">
    <property type="term" value="F:ubiquinone binding"/>
    <property type="evidence" value="ECO:0007669"/>
    <property type="project" value="TreeGrafter"/>
</dbReference>
<keyword evidence="8" id="KW-1278">Translocase</keyword>
<feature type="transmembrane region" description="Helical" evidence="16">
    <location>
        <begin position="169"/>
        <end position="191"/>
    </location>
</feature>
<dbReference type="AlphaFoldDB" id="D3YHQ7"/>
<feature type="transmembrane region" description="Helical" evidence="16">
    <location>
        <begin position="136"/>
        <end position="157"/>
    </location>
</feature>
<comment type="similarity">
    <text evidence="2 16">Belongs to the complex I subunit 4 family.</text>
</comment>
<evidence type="ECO:0000256" key="3">
    <source>
        <dbReference type="ARBA" id="ARBA00012944"/>
    </source>
</evidence>
<comment type="function">
    <text evidence="16">Core subunit of the mitochondrial membrane respiratory chain NADH dehydrogenase (Complex I) which catalyzes electron transfer from NADH through the respiratory chain, using ubiquinone as an electron acceptor. Essential for the catalytic activity and assembly of complex I.</text>
</comment>
<evidence type="ECO:0000256" key="2">
    <source>
        <dbReference type="ARBA" id="ARBA00009025"/>
    </source>
</evidence>
<keyword evidence="10 16" id="KW-1133">Transmembrane helix</keyword>
<dbReference type="InterPro" id="IPR001750">
    <property type="entry name" value="ND/Mrp_TM"/>
</dbReference>
<evidence type="ECO:0000256" key="10">
    <source>
        <dbReference type="ARBA" id="ARBA00022989"/>
    </source>
</evidence>
<keyword evidence="9 16" id="KW-0249">Electron transport</keyword>
<geneLocation type="mitochondrion" evidence="18"/>
<feature type="transmembrane region" description="Helical" evidence="16">
    <location>
        <begin position="367"/>
        <end position="393"/>
    </location>
</feature>
<dbReference type="GO" id="GO:0042773">
    <property type="term" value="P:ATP synthesis coupled electron transport"/>
    <property type="evidence" value="ECO:0007669"/>
    <property type="project" value="InterPro"/>
</dbReference>
<comment type="subcellular location">
    <subcellularLocation>
        <location evidence="1 16">Mitochondrion membrane</location>
        <topology evidence="1 16">Multi-pass membrane protein</topology>
    </subcellularLocation>
</comment>
<dbReference type="PRINTS" id="PR01437">
    <property type="entry name" value="NUOXDRDTASE4"/>
</dbReference>
<evidence type="ECO:0000256" key="13">
    <source>
        <dbReference type="ARBA" id="ARBA00023128"/>
    </source>
</evidence>
<dbReference type="GO" id="GO:0015990">
    <property type="term" value="P:electron transport coupled proton transport"/>
    <property type="evidence" value="ECO:0007669"/>
    <property type="project" value="TreeGrafter"/>
</dbReference>
<sequence>MFILLFYMISIICGAVACCICGVWGASVSGFCLITLSSLLLLNQSFSFYSNYIFSGGNISCLMVFLSLLLCFLATMSTPSEKGFKYLFWIASLGVILSIAFSTGNILVFYVFFEASLIPTLMLIIGWGYQPERLQAGTYMMVYTVTASLPLLVLLIYRCWDCASGSVNIMSVVPFAGSSILVLVGYAAFLVKLPMYSFHLWLPKAHVEAPLAGSMILAGILLKLGGFGLFQMNKCFSFGGGGGFVYFLTALSMWGGLMATLMCLRQVDMKALVAYSSVGHMGIVAAGYMLDRSWGVTSATITMLAHGLSSSALFGLAYFTYEKIHSRNLPYLGGFLSLYPVLGLFWFVFCCINMAAPPTLNLLGELMIVPCLWSVHLTLVVVMGLLVFFSAAYNMYLYTSINHGAASAFNCSANGLRSFEMMSLVAHMAPLMVLAKAQIFF</sequence>
<proteinExistence type="inferred from homology"/>
<feature type="transmembrane region" description="Helical" evidence="16">
    <location>
        <begin position="331"/>
        <end position="355"/>
    </location>
</feature>
<keyword evidence="12 16" id="KW-0830">Ubiquinone</keyword>
<evidence type="ECO:0000256" key="16">
    <source>
        <dbReference type="RuleBase" id="RU003297"/>
    </source>
</evidence>
<dbReference type="PANTHER" id="PTHR43507">
    <property type="entry name" value="NADH-UBIQUINONE OXIDOREDUCTASE CHAIN 4"/>
    <property type="match status" value="1"/>
</dbReference>
<keyword evidence="5 16" id="KW-0813">Transport</keyword>
<keyword evidence="7 16" id="KW-0812">Transmembrane</keyword>
<feature type="transmembrane region" description="Helical" evidence="16">
    <location>
        <begin position="86"/>
        <end position="103"/>
    </location>
</feature>
<protein>
    <recommendedName>
        <fullName evidence="4 16">NADH-ubiquinone oxidoreductase chain 4</fullName>
        <ecNumber evidence="3 16">7.1.1.2</ecNumber>
    </recommendedName>
</protein>
<evidence type="ECO:0000256" key="12">
    <source>
        <dbReference type="ARBA" id="ARBA00023075"/>
    </source>
</evidence>
<evidence type="ECO:0000256" key="4">
    <source>
        <dbReference type="ARBA" id="ARBA00021006"/>
    </source>
</evidence>
<evidence type="ECO:0000256" key="9">
    <source>
        <dbReference type="ARBA" id="ARBA00022982"/>
    </source>
</evidence>
<keyword evidence="6 16" id="KW-0679">Respiratory chain</keyword>
<reference evidence="18" key="1">
    <citation type="submission" date="2010-01" db="EMBL/GenBank/DDBJ databases">
        <title>Analysis of complete mitochondrial genome of one kind of Onchidiidae (Mollusca: Pulmonata).</title>
        <authorList>
            <person name="Wei L.L."/>
            <person name="Shen H.D."/>
            <person name="Chen C."/>
        </authorList>
    </citation>
    <scope>NUCLEOTIDE SEQUENCE</scope>
</reference>
<keyword evidence="11 16" id="KW-0520">NAD</keyword>
<organism evidence="18">
    <name type="scientific">Platevindex mortoni</name>
    <dbReference type="NCBI Taxonomy" id="637517"/>
    <lineage>
        <taxon>Eukaryota</taxon>
        <taxon>Metazoa</taxon>
        <taxon>Spiralia</taxon>
        <taxon>Lophotrochozoa</taxon>
        <taxon>Mollusca</taxon>
        <taxon>Gastropoda</taxon>
        <taxon>Heterobranchia</taxon>
        <taxon>Euthyneura</taxon>
        <taxon>Panpulmonata</taxon>
        <taxon>Eupulmonata</taxon>
        <taxon>Systellommatophora</taxon>
        <taxon>Onchidioidea</taxon>
        <taxon>Onchidiidae</taxon>
        <taxon>Platevindex</taxon>
    </lineage>
</organism>
<name>D3YHQ7_9EUPU</name>
<comment type="catalytic activity">
    <reaction evidence="15 16">
        <text>a ubiquinone + NADH + 5 H(+)(in) = a ubiquinol + NAD(+) + 4 H(+)(out)</text>
        <dbReference type="Rhea" id="RHEA:29091"/>
        <dbReference type="Rhea" id="RHEA-COMP:9565"/>
        <dbReference type="Rhea" id="RHEA-COMP:9566"/>
        <dbReference type="ChEBI" id="CHEBI:15378"/>
        <dbReference type="ChEBI" id="CHEBI:16389"/>
        <dbReference type="ChEBI" id="CHEBI:17976"/>
        <dbReference type="ChEBI" id="CHEBI:57540"/>
        <dbReference type="ChEBI" id="CHEBI:57945"/>
        <dbReference type="EC" id="7.1.1.2"/>
    </reaction>
</comment>
<gene>
    <name evidence="18" type="primary">nad4</name>
</gene>
<evidence type="ECO:0000256" key="5">
    <source>
        <dbReference type="ARBA" id="ARBA00022448"/>
    </source>
</evidence>
<feature type="transmembrane region" description="Helical" evidence="16">
    <location>
        <begin position="296"/>
        <end position="319"/>
    </location>
</feature>
<accession>D3YHQ7</accession>
<keyword evidence="14 16" id="KW-0472">Membrane</keyword>
<feature type="transmembrane region" description="Helical" evidence="16">
    <location>
        <begin position="7"/>
        <end position="40"/>
    </location>
</feature>
<dbReference type="GO" id="GO:0003954">
    <property type="term" value="F:NADH dehydrogenase activity"/>
    <property type="evidence" value="ECO:0007669"/>
    <property type="project" value="TreeGrafter"/>
</dbReference>
<feature type="domain" description="NADH:quinone oxidoreductase/Mrp antiporter transmembrane" evidence="17">
    <location>
        <begin position="105"/>
        <end position="385"/>
    </location>
</feature>
<dbReference type="EC" id="7.1.1.2" evidence="3 16"/>
<evidence type="ECO:0000256" key="8">
    <source>
        <dbReference type="ARBA" id="ARBA00022967"/>
    </source>
</evidence>
<dbReference type="PANTHER" id="PTHR43507:SF20">
    <property type="entry name" value="NADH-UBIQUINONE OXIDOREDUCTASE CHAIN 4"/>
    <property type="match status" value="1"/>
</dbReference>
<evidence type="ECO:0000313" key="18">
    <source>
        <dbReference type="EMBL" id="ADD37177.1"/>
    </source>
</evidence>
<evidence type="ECO:0000256" key="7">
    <source>
        <dbReference type="ARBA" id="ARBA00022692"/>
    </source>
</evidence>
<feature type="transmembrane region" description="Helical" evidence="16">
    <location>
        <begin position="52"/>
        <end position="74"/>
    </location>
</feature>
<dbReference type="EMBL" id="GU475132">
    <property type="protein sequence ID" value="ADD37177.1"/>
    <property type="molecule type" value="Genomic_DNA"/>
</dbReference>
<dbReference type="GO" id="GO:0008137">
    <property type="term" value="F:NADH dehydrogenase (ubiquinone) activity"/>
    <property type="evidence" value="ECO:0007669"/>
    <property type="project" value="UniProtKB-UniRule"/>
</dbReference>
<feature type="transmembrane region" description="Helical" evidence="16">
    <location>
        <begin position="271"/>
        <end position="290"/>
    </location>
</feature>
<evidence type="ECO:0000256" key="14">
    <source>
        <dbReference type="ARBA" id="ARBA00023136"/>
    </source>
</evidence>
<dbReference type="GO" id="GO:0031966">
    <property type="term" value="C:mitochondrial membrane"/>
    <property type="evidence" value="ECO:0007669"/>
    <property type="project" value="UniProtKB-SubCell"/>
</dbReference>
<evidence type="ECO:0000256" key="6">
    <source>
        <dbReference type="ARBA" id="ARBA00022660"/>
    </source>
</evidence>
<dbReference type="InterPro" id="IPR003918">
    <property type="entry name" value="NADH_UbQ_OxRdtase"/>
</dbReference>
<feature type="transmembrane region" description="Helical" evidence="16">
    <location>
        <begin position="109"/>
        <end position="129"/>
    </location>
</feature>
<evidence type="ECO:0000259" key="17">
    <source>
        <dbReference type="Pfam" id="PF00361"/>
    </source>
</evidence>
<dbReference type="Pfam" id="PF00361">
    <property type="entry name" value="Proton_antipo_M"/>
    <property type="match status" value="1"/>
</dbReference>
<evidence type="ECO:0000256" key="1">
    <source>
        <dbReference type="ARBA" id="ARBA00004225"/>
    </source>
</evidence>
<feature type="transmembrane region" description="Helical" evidence="16">
    <location>
        <begin position="244"/>
        <end position="264"/>
    </location>
</feature>
<evidence type="ECO:0000256" key="11">
    <source>
        <dbReference type="ARBA" id="ARBA00023027"/>
    </source>
</evidence>
<evidence type="ECO:0000256" key="15">
    <source>
        <dbReference type="ARBA" id="ARBA00049551"/>
    </source>
</evidence>